<reference evidence="5" key="3">
    <citation type="submission" date="2011-02" db="EMBL/GenBank/DDBJ databases">
        <title>Whole genome sequencing of Leishmania donovani clinical lines reveals dynamic variation related to drug resistance.</title>
        <authorList>
            <person name="Downing T."/>
            <person name="Imamura H."/>
            <person name="Sanders M."/>
            <person name="Decuypere S."/>
            <person name="Hertz-Fowler C."/>
            <person name="Clark T.G."/>
            <person name="Rijal S."/>
            <person name="Sundar S."/>
            <person name="Quail M.A."/>
            <person name="De Doncker S."/>
            <person name="Maes I."/>
            <person name="Vanaerschot M."/>
            <person name="Stark O."/>
            <person name="Schonian G."/>
            <person name="Dujardin J.C."/>
            <person name="Berriman M."/>
        </authorList>
    </citation>
    <scope>NUCLEOTIDE SEQUENCE [LARGE SCALE GENOMIC DNA]</scope>
    <source>
        <strain evidence="5">BPK282A1</strain>
    </source>
</reference>
<keyword evidence="6" id="KW-1185">Reference proteome</keyword>
<name>A0A3S5H4T6_LEIDO</name>
<reference evidence="7" key="5">
    <citation type="submission" date="2019-02" db="EMBL/GenBank/DDBJ databases">
        <title>FDA dAtabase for Regulatory Grade micrObial Sequences (FDA-ARGOS): Supporting development and validation of Infectious Disease Dx tests.</title>
        <authorList>
            <person name="Duncan R."/>
            <person name="Fisher C."/>
            <person name="Tallon L."/>
            <person name="Sadzewicz L."/>
            <person name="Sengamalay N."/>
            <person name="Ott S."/>
            <person name="Godinez A."/>
            <person name="Nagaraj S."/>
            <person name="Vavikolanu K."/>
            <person name="Nadendla S."/>
            <person name="Aluvathingal J."/>
            <person name="Sichtig H."/>
        </authorList>
    </citation>
    <scope>NUCLEOTIDE SEQUENCE [LARGE SCALE GENOMIC DNA]</scope>
    <source>
        <strain evidence="7">FDAARGOS_361</strain>
    </source>
</reference>
<dbReference type="EMBL" id="CP029500">
    <property type="protein sequence ID" value="AYU75528.1"/>
    <property type="molecule type" value="Genomic_DNA"/>
</dbReference>
<evidence type="ECO:0000256" key="1">
    <source>
        <dbReference type="SAM" id="MobiDB-lite"/>
    </source>
</evidence>
<dbReference type="Proteomes" id="UP000274082">
    <property type="component" value="Chromosome 1"/>
</dbReference>
<dbReference type="VEuPathDB" id="TriTrypDB:LdCL_010006700"/>
<evidence type="ECO:0000313" key="4">
    <source>
        <dbReference type="EMBL" id="TPP54561.1"/>
    </source>
</evidence>
<gene>
    <name evidence="4" type="ORF">CGC21_18015</name>
    <name evidence="3" type="ORF">LDBPK_010170</name>
    <name evidence="2" type="ORF">LdCL_010006700</name>
</gene>
<dbReference type="GeneID" id="13389724"/>
<proteinExistence type="predicted"/>
<reference evidence="4" key="6">
    <citation type="submission" date="2019-02" db="EMBL/GenBank/DDBJ databases">
        <title>FDA dAtabase for Regulatory Grade micrObial Sequences (FDA-ARGOS): Supporting development and validation of Infectious Disease Dx tests.</title>
        <authorList>
            <person name="Duncan R."/>
            <person name="Fisher C."/>
            <person name="Tallon L.J."/>
            <person name="Sadzewicz L."/>
            <person name="Sengamalay N."/>
            <person name="Ott S."/>
            <person name="Godinez A."/>
            <person name="Nagaraj S."/>
            <person name="Nadendla S."/>
            <person name="Sichtig H."/>
        </authorList>
    </citation>
    <scope>NUCLEOTIDE SEQUENCE</scope>
    <source>
        <strain evidence="4">FDAARGOS_361</strain>
    </source>
</reference>
<reference evidence="2 6" key="4">
    <citation type="journal article" date="2018" name="Sci. Rep.">
        <title>A complete Leishmania donovani reference genome identifies novel genetic variations associated with virulence.</title>
        <authorList>
            <person name="Lypaczewski P."/>
            <person name="Hoshizaki J."/>
            <person name="Zhang W.-W."/>
            <person name="McCall L.-I."/>
            <person name="Torcivia-Rodriguez J."/>
            <person name="Simonyan V."/>
            <person name="Kaur A."/>
            <person name="Dewar K."/>
            <person name="Matlashewski G."/>
        </authorList>
    </citation>
    <scope>NUCLEOTIDE SEQUENCE [LARGE SCALE GENOMIC DNA]</scope>
    <source>
        <strain evidence="2 6">LdCL</strain>
    </source>
</reference>
<accession>E9B781</accession>
<sequence>MGGCCGVASEAGTASYNDTVSSTPFPPPSRRGRWRGSTRSTSKNEKAALKRSGRLESAPSFLGKILPLKDRGDTDSAPTRGTAVDAVPSAAPLKLSDYATLAAPEHDQDLPFKVTPQHGANGSSPDPLLPDLFYISASSSSSLLANCDVDDSAEDGVGARLDGEGQSSLVEVSQPTQSFAGDVHTYSELDLTSEWEPPSFDRLGRRSERLGRNGTDRSRLRQLIVREAEVRASLTVMYVHQHQRFSLNLAKEHFIAVYVRMRQEYESEWTVQCICWIVAVESVMREALAREWWTERAALVRRVGSLRTPPPPPLRPTCDDARLGITAIHALKREDSLPYVSNLYTAADLTSSEEAAEGDPLNLCIPPMRASSLIALFSPPLQQQLSVLGGSRSASAGVSRGLRSASRVSAPHASSFVSSPASALYSPVPTKRVAAAQQAQKGRFVRGRSMAVTEALL</sequence>
<feature type="region of interest" description="Disordered" evidence="1">
    <location>
        <begin position="1"/>
        <end position="85"/>
    </location>
</feature>
<dbReference type="VEuPathDB" id="TriTrypDB:LdBPK_010170.1"/>
<protein>
    <submittedName>
        <fullName evidence="2">Uncharacterized protein</fullName>
    </submittedName>
</protein>
<evidence type="ECO:0000313" key="6">
    <source>
        <dbReference type="Proteomes" id="UP000274082"/>
    </source>
</evidence>
<dbReference type="EMBL" id="RHLC01000041">
    <property type="protein sequence ID" value="TPP54561.1"/>
    <property type="molecule type" value="Genomic_DNA"/>
</dbReference>
<dbReference type="OrthoDB" id="265489at2759"/>
<organism evidence="2 6">
    <name type="scientific">Leishmania donovani</name>
    <dbReference type="NCBI Taxonomy" id="5661"/>
    <lineage>
        <taxon>Eukaryota</taxon>
        <taxon>Discoba</taxon>
        <taxon>Euglenozoa</taxon>
        <taxon>Kinetoplastea</taxon>
        <taxon>Metakinetoplastina</taxon>
        <taxon>Trypanosomatida</taxon>
        <taxon>Trypanosomatidae</taxon>
        <taxon>Leishmaniinae</taxon>
        <taxon>Leishmania</taxon>
    </lineage>
</organism>
<dbReference type="RefSeq" id="XP_003857830.1">
    <property type="nucleotide sequence ID" value="XM_003857782.1"/>
</dbReference>
<dbReference type="OMA" id="SEWTVQC"/>
<dbReference type="KEGG" id="ldo:LDBPK_010170"/>
<evidence type="ECO:0000313" key="2">
    <source>
        <dbReference type="EMBL" id="AYU75528.1"/>
    </source>
</evidence>
<feature type="compositionally biased region" description="Polar residues" evidence="1">
    <location>
        <begin position="12"/>
        <end position="23"/>
    </location>
</feature>
<evidence type="ECO:0000313" key="7">
    <source>
        <dbReference type="Proteomes" id="UP000318447"/>
    </source>
</evidence>
<reference evidence="3 5" key="1">
    <citation type="journal article" date="2011" name="Genome Res.">
        <title>Whole genome sequencing of multiple Leishmania donovani clinical isolates provides insights into population structure and mechanisms of drug resistance.</title>
        <authorList>
            <person name="Downing T."/>
            <person name="Imamura H."/>
            <person name="Decuypere S."/>
            <person name="Clark T.G."/>
            <person name="Coombs G.H."/>
            <person name="Cotton J.A."/>
            <person name="Hilley J.D."/>
            <person name="de Doncker S."/>
            <person name="Maes I."/>
            <person name="Mottram J.C."/>
            <person name="Quail M.A."/>
            <person name="Rijal S."/>
            <person name="Sanders M."/>
            <person name="Schonian G."/>
            <person name="Stark O."/>
            <person name="Sundar S."/>
            <person name="Vanaerschot M."/>
            <person name="Hertz-Fowler C."/>
            <person name="Dujardin J.C."/>
            <person name="Berriman M."/>
        </authorList>
    </citation>
    <scope>NUCLEOTIDE SEQUENCE [LARGE SCALE GENOMIC DNA]</scope>
    <source>
        <strain evidence="3 5">BPK282A1</strain>
    </source>
</reference>
<dbReference type="VEuPathDB" id="TriTrypDB:LDHU3_01.0190"/>
<dbReference type="EMBL" id="FR799588">
    <property type="protein sequence ID" value="CBZ31104.1"/>
    <property type="molecule type" value="Genomic_DNA"/>
</dbReference>
<dbReference type="Proteomes" id="UP000318447">
    <property type="component" value="Unassembled WGS sequence"/>
</dbReference>
<evidence type="ECO:0000313" key="5">
    <source>
        <dbReference type="Proteomes" id="UP000008980"/>
    </source>
</evidence>
<reference evidence="3" key="2">
    <citation type="submission" date="2011-01" db="EMBL/GenBank/DDBJ databases">
        <authorList>
            <person name="Zhao B.P."/>
            <person name="Ren Z.A."/>
            <person name="Li C.D."/>
        </authorList>
    </citation>
    <scope>NUCLEOTIDE SEQUENCE</scope>
    <source>
        <strain evidence="3">BPK282A1</strain>
    </source>
</reference>
<dbReference type="Proteomes" id="UP000008980">
    <property type="component" value="Chromosome 1"/>
</dbReference>
<evidence type="ECO:0000313" key="3">
    <source>
        <dbReference type="EMBL" id="CBZ31104.1"/>
    </source>
</evidence>
<dbReference type="AlphaFoldDB" id="A0A3S5H4T6"/>
<accession>A0A3S5H4T6</accession>